<evidence type="ECO:0000256" key="2">
    <source>
        <dbReference type="ARBA" id="ARBA00022448"/>
    </source>
</evidence>
<comment type="caution">
    <text evidence="7">The sequence shown here is derived from an EMBL/GenBank/DDBJ whole genome shotgun (WGS) entry which is preliminary data.</text>
</comment>
<evidence type="ECO:0000256" key="5">
    <source>
        <dbReference type="SAM" id="MobiDB-lite"/>
    </source>
</evidence>
<dbReference type="SUPFAM" id="SSF53807">
    <property type="entry name" value="Helical backbone' metal receptor"/>
    <property type="match status" value="1"/>
</dbReference>
<evidence type="ECO:0000313" key="7">
    <source>
        <dbReference type="EMBL" id="MBC3898637.1"/>
    </source>
</evidence>
<dbReference type="InterPro" id="IPR050492">
    <property type="entry name" value="Bact_metal-bind_prot9"/>
</dbReference>
<proteinExistence type="inferred from homology"/>
<dbReference type="EMBL" id="WJBE01000002">
    <property type="protein sequence ID" value="MBC3898637.1"/>
    <property type="molecule type" value="Genomic_DNA"/>
</dbReference>
<comment type="similarity">
    <text evidence="1 4">Belongs to the bacterial solute-binding protein 9 family.</text>
</comment>
<reference evidence="7 8" key="1">
    <citation type="journal article" date="2020" name="mSystems">
        <title>Defining Genomic and Predicted Metabolic Features of the Acetobacterium Genus.</title>
        <authorList>
            <person name="Ross D.E."/>
            <person name="Marshall C.W."/>
            <person name="Gulliver D."/>
            <person name="May H.D."/>
            <person name="Norman R.S."/>
        </authorList>
    </citation>
    <scope>NUCLEOTIDE SEQUENCE [LARGE SCALE GENOMIC DNA]</scope>
    <source>
        <strain evidence="7 8">DSM 4132</strain>
    </source>
</reference>
<dbReference type="PRINTS" id="PR00691">
    <property type="entry name" value="ADHESINB"/>
</dbReference>
<sequence length="332" mass="36149">MMKKIGVVLVALLILAVGVTGCAPNTAAQKSDNAGKISIVTTIFPVYDFARAIAGEQAELTMLVKPAAEVHSYDPSPADIIKIQDADVFIYIGGENDTWVSTILDSMDTSNKKIIRLMDAVKPVAEETVEGMEAEAPEVATETTPKEAEPAETEIEYDEHIWTSPKNAILMVNEIAVALAETDTKNAVIYTNNAAEYTAQIQAVDDEIAGIVAASTNKLLVFGDRFPFRYFVDEFGLEYKAAFPGCSTDTEASAGTLAYLMNTIKEQNIKYVYYIELSNQNIARAISEQTGAQQLQLHSAHNVTKDDFEAGVTYVSIMQQNAENLRKGLGNQ</sequence>
<dbReference type="PANTHER" id="PTHR42953:SF3">
    <property type="entry name" value="HIGH-AFFINITY ZINC UPTAKE SYSTEM PROTEIN ZNUA"/>
    <property type="match status" value="1"/>
</dbReference>
<dbReference type="InterPro" id="IPR006129">
    <property type="entry name" value="AdhesinB"/>
</dbReference>
<name>A0ABR6YTX2_9FIRM</name>
<feature type="signal peptide" evidence="6">
    <location>
        <begin position="1"/>
        <end position="22"/>
    </location>
</feature>
<feature type="chain" id="PRO_5045242675" evidence="6">
    <location>
        <begin position="23"/>
        <end position="332"/>
    </location>
</feature>
<dbReference type="PROSITE" id="PS51257">
    <property type="entry name" value="PROKAR_LIPOPROTEIN"/>
    <property type="match status" value="1"/>
</dbReference>
<feature type="region of interest" description="Disordered" evidence="5">
    <location>
        <begin position="133"/>
        <end position="154"/>
    </location>
</feature>
<keyword evidence="8" id="KW-1185">Reference proteome</keyword>
<dbReference type="Proteomes" id="UP000622405">
    <property type="component" value="Unassembled WGS sequence"/>
</dbReference>
<dbReference type="Pfam" id="PF01297">
    <property type="entry name" value="ZnuA"/>
    <property type="match status" value="1"/>
</dbReference>
<accession>A0ABR6YTX2</accession>
<dbReference type="PANTHER" id="PTHR42953">
    <property type="entry name" value="HIGH-AFFINITY ZINC UPTAKE SYSTEM PROTEIN ZNUA-RELATED"/>
    <property type="match status" value="1"/>
</dbReference>
<evidence type="ECO:0000256" key="3">
    <source>
        <dbReference type="ARBA" id="ARBA00022729"/>
    </source>
</evidence>
<evidence type="ECO:0000313" key="8">
    <source>
        <dbReference type="Proteomes" id="UP000622405"/>
    </source>
</evidence>
<keyword evidence="3 6" id="KW-0732">Signal</keyword>
<evidence type="ECO:0000256" key="6">
    <source>
        <dbReference type="SAM" id="SignalP"/>
    </source>
</evidence>
<evidence type="ECO:0000256" key="4">
    <source>
        <dbReference type="RuleBase" id="RU003512"/>
    </source>
</evidence>
<dbReference type="Gene3D" id="3.40.50.1980">
    <property type="entry name" value="Nitrogenase molybdenum iron protein domain"/>
    <property type="match status" value="2"/>
</dbReference>
<gene>
    <name evidence="7" type="ORF">GH811_03295</name>
</gene>
<dbReference type="InterPro" id="IPR006127">
    <property type="entry name" value="ZnuA-like"/>
</dbReference>
<dbReference type="InterPro" id="IPR006128">
    <property type="entry name" value="Lipoprotein_PsaA-like"/>
</dbReference>
<evidence type="ECO:0000256" key="1">
    <source>
        <dbReference type="ARBA" id="ARBA00011028"/>
    </source>
</evidence>
<protein>
    <submittedName>
        <fullName evidence="7">Zinc ABC transporter substrate-binding protein</fullName>
    </submittedName>
</protein>
<keyword evidence="2 4" id="KW-0813">Transport</keyword>
<organism evidence="7 8">
    <name type="scientific">Acetobacterium malicum</name>
    <dbReference type="NCBI Taxonomy" id="52692"/>
    <lineage>
        <taxon>Bacteria</taxon>
        <taxon>Bacillati</taxon>
        <taxon>Bacillota</taxon>
        <taxon>Clostridia</taxon>
        <taxon>Eubacteriales</taxon>
        <taxon>Eubacteriaceae</taxon>
        <taxon>Acetobacterium</taxon>
    </lineage>
</organism>
<dbReference type="PRINTS" id="PR00690">
    <property type="entry name" value="ADHESNFAMILY"/>
</dbReference>